<evidence type="ECO:0000259" key="1">
    <source>
        <dbReference type="Pfam" id="PF00561"/>
    </source>
</evidence>
<dbReference type="RefSeq" id="WP_132113723.1">
    <property type="nucleotide sequence ID" value="NZ_SLWS01000002.1"/>
</dbReference>
<dbReference type="InterPro" id="IPR029058">
    <property type="entry name" value="AB_hydrolase_fold"/>
</dbReference>
<name>A0A4R2JY47_9PSEU</name>
<dbReference type="SUPFAM" id="SSF53474">
    <property type="entry name" value="alpha/beta-Hydrolases"/>
    <property type="match status" value="1"/>
</dbReference>
<dbReference type="AlphaFoldDB" id="A0A4R2JY47"/>
<keyword evidence="2" id="KW-0378">Hydrolase</keyword>
<dbReference type="InterPro" id="IPR000073">
    <property type="entry name" value="AB_hydrolase_1"/>
</dbReference>
<dbReference type="EMBL" id="SLWS01000002">
    <property type="protein sequence ID" value="TCO62159.1"/>
    <property type="molecule type" value="Genomic_DNA"/>
</dbReference>
<proteinExistence type="predicted"/>
<accession>A0A4R2JY47</accession>
<evidence type="ECO:0000313" key="2">
    <source>
        <dbReference type="EMBL" id="TCO62159.1"/>
    </source>
</evidence>
<feature type="domain" description="AB hydrolase-1" evidence="1">
    <location>
        <begin position="275"/>
        <end position="379"/>
    </location>
</feature>
<evidence type="ECO:0000313" key="3">
    <source>
        <dbReference type="Proteomes" id="UP000295680"/>
    </source>
</evidence>
<reference evidence="2 3" key="1">
    <citation type="submission" date="2019-03" db="EMBL/GenBank/DDBJ databases">
        <title>Genomic Encyclopedia of Type Strains, Phase IV (KMG-IV): sequencing the most valuable type-strain genomes for metagenomic binning, comparative biology and taxonomic classification.</title>
        <authorList>
            <person name="Goeker M."/>
        </authorList>
    </citation>
    <scope>NUCLEOTIDE SEQUENCE [LARGE SCALE GENOMIC DNA]</scope>
    <source>
        <strain evidence="2 3">DSM 45934</strain>
    </source>
</reference>
<protein>
    <submittedName>
        <fullName evidence="2">Alpha/beta hydrolase family protein</fullName>
    </submittedName>
</protein>
<comment type="caution">
    <text evidence="2">The sequence shown here is derived from an EMBL/GenBank/DDBJ whole genome shotgun (WGS) entry which is preliminary data.</text>
</comment>
<dbReference type="GO" id="GO:0016787">
    <property type="term" value="F:hydrolase activity"/>
    <property type="evidence" value="ECO:0007669"/>
    <property type="project" value="UniProtKB-KW"/>
</dbReference>
<dbReference type="OrthoDB" id="5431692at2"/>
<gene>
    <name evidence="2" type="ORF">EV192_102296</name>
</gene>
<organism evidence="2 3">
    <name type="scientific">Actinocrispum wychmicini</name>
    <dbReference type="NCBI Taxonomy" id="1213861"/>
    <lineage>
        <taxon>Bacteria</taxon>
        <taxon>Bacillati</taxon>
        <taxon>Actinomycetota</taxon>
        <taxon>Actinomycetes</taxon>
        <taxon>Pseudonocardiales</taxon>
        <taxon>Pseudonocardiaceae</taxon>
        <taxon>Actinocrispum</taxon>
    </lineage>
</organism>
<dbReference type="Proteomes" id="UP000295680">
    <property type="component" value="Unassembled WGS sequence"/>
</dbReference>
<keyword evidence="3" id="KW-1185">Reference proteome</keyword>
<dbReference type="Pfam" id="PF00561">
    <property type="entry name" value="Abhydrolase_1"/>
    <property type="match status" value="1"/>
</dbReference>
<dbReference type="Gene3D" id="3.40.50.1820">
    <property type="entry name" value="alpha/beta hydrolase"/>
    <property type="match status" value="1"/>
</dbReference>
<sequence>MSAAVDRLLRRVPSPASTISPEFDLARAGGIAPEDSVAFHRGRLFVLSDLHGGRMLHEYSAGRLAVQPDAGAWIHSLESTARLTAWNSSPTNENMTATDYNNGRWTVDRERVKSFPTVSSLHHPDEPLVFQSRRVSPGVSACRVLRDDGTVMARWRCALMGRGFWFDNMLWYTDEVWPSQVLVGRGGDDFAVLTRHQLPPGILSSLVSDGSVVAGIWSDPGTPASLLTAGSVGELADTVAAFAETSDPRPYRSHCGTIEDLPCVVYTPRISVVGTVLVLHGGPHSLNWPVFSPLIGYLCESGWRVVAPNVSSSAMGSRETDVESEYGVDDANDVTRLATAFSDGPVAVVGWSYGAYLAARAVALGLRCAGIVSLGGFFSPEAINEAHPAVGAFLRAYRLPRTDSGDIAHVPVLAVHGRHDTRIKVDVHRDYVRRLRFGTFVELPDDGHLIITDAGAAIAYPALAAWLAGL</sequence>